<proteinExistence type="predicted"/>
<dbReference type="EMBL" id="JBHRSP010000006">
    <property type="protein sequence ID" value="MFC3072341.1"/>
    <property type="molecule type" value="Genomic_DNA"/>
</dbReference>
<evidence type="ECO:0000313" key="1">
    <source>
        <dbReference type="EMBL" id="MFC3071481.1"/>
    </source>
</evidence>
<gene>
    <name evidence="1" type="ORF">ACFOHH_00005</name>
    <name evidence="2" type="ORF">ACFOHH_04400</name>
</gene>
<dbReference type="RefSeq" id="WP_380702318.1">
    <property type="nucleotide sequence ID" value="NZ_JBHRSP010000001.1"/>
</dbReference>
<evidence type="ECO:0000313" key="3">
    <source>
        <dbReference type="Proteomes" id="UP001595377"/>
    </source>
</evidence>
<dbReference type="Proteomes" id="UP001595377">
    <property type="component" value="Unassembled WGS sequence"/>
</dbReference>
<feature type="non-terminal residue" evidence="2">
    <location>
        <position position="94"/>
    </location>
</feature>
<comment type="caution">
    <text evidence="2">The sequence shown here is derived from an EMBL/GenBank/DDBJ whole genome shotgun (WGS) entry which is preliminary data.</text>
</comment>
<name>A0ABV7DBN2_9HYPH</name>
<sequence length="94" mass="9513">MAGYAASNLLGGTQQAMTTTFKTLLALAADDGTALRRIAVHDFVLGTDGTPADQAMTYDVSRITALGTGTSITPTKLDPADGAFLGAALANHTA</sequence>
<accession>A0ABV7DBN2</accession>
<keyword evidence="3" id="KW-1185">Reference proteome</keyword>
<evidence type="ECO:0000313" key="2">
    <source>
        <dbReference type="EMBL" id="MFC3072341.1"/>
    </source>
</evidence>
<reference evidence="2" key="3">
    <citation type="submission" date="2024-09" db="EMBL/GenBank/DDBJ databases">
        <authorList>
            <person name="Sun Q."/>
            <person name="Mori K."/>
        </authorList>
    </citation>
    <scope>NUCLEOTIDE SEQUENCE</scope>
    <source>
        <strain evidence="2">KCTC 52677</strain>
    </source>
</reference>
<organism evidence="2 3">
    <name type="scientific">Shinella pollutisoli</name>
    <dbReference type="NCBI Taxonomy" id="2250594"/>
    <lineage>
        <taxon>Bacteria</taxon>
        <taxon>Pseudomonadati</taxon>
        <taxon>Pseudomonadota</taxon>
        <taxon>Alphaproteobacteria</taxon>
        <taxon>Hyphomicrobiales</taxon>
        <taxon>Rhizobiaceae</taxon>
        <taxon>Shinella</taxon>
    </lineage>
</organism>
<reference evidence="2" key="1">
    <citation type="journal article" date="2014" name="Int. J. Syst. Evol. Microbiol.">
        <title>Complete genome of a new Firmicutes species belonging to the dominant human colonic microbiota ('Ruminococcus bicirculans') reveals two chromosomes and a selective capacity to utilize plant glucans.</title>
        <authorList>
            <consortium name="NISC Comparative Sequencing Program"/>
            <person name="Wegmann U."/>
            <person name="Louis P."/>
            <person name="Goesmann A."/>
            <person name="Henrissat B."/>
            <person name="Duncan S.H."/>
            <person name="Flint H.J."/>
        </authorList>
    </citation>
    <scope>NUCLEOTIDE SEQUENCE</scope>
    <source>
        <strain evidence="2">KCTC 52677</strain>
    </source>
</reference>
<protein>
    <submittedName>
        <fullName evidence="2">Uncharacterized protein</fullName>
    </submittedName>
</protein>
<reference evidence="3" key="2">
    <citation type="journal article" date="2019" name="Int. J. Syst. Evol. Microbiol.">
        <title>The Global Catalogue of Microorganisms (GCM) 10K type strain sequencing project: providing services to taxonomists for standard genome sequencing and annotation.</title>
        <authorList>
            <consortium name="The Broad Institute Genomics Platform"/>
            <consortium name="The Broad Institute Genome Sequencing Center for Infectious Disease"/>
            <person name="Wu L."/>
            <person name="Ma J."/>
        </authorList>
    </citation>
    <scope>NUCLEOTIDE SEQUENCE [LARGE SCALE GENOMIC DNA]</scope>
    <source>
        <strain evidence="3">KCTC 52677</strain>
    </source>
</reference>
<dbReference type="EMBL" id="JBHRSP010000001">
    <property type="protein sequence ID" value="MFC3071481.1"/>
    <property type="molecule type" value="Genomic_DNA"/>
</dbReference>